<name>A0A4C1TM72_EUMVA</name>
<evidence type="ECO:0000313" key="2">
    <source>
        <dbReference type="EMBL" id="GBP15612.1"/>
    </source>
</evidence>
<feature type="compositionally biased region" description="Polar residues" evidence="1">
    <location>
        <begin position="97"/>
        <end position="112"/>
    </location>
</feature>
<proteinExistence type="predicted"/>
<organism evidence="2 3">
    <name type="scientific">Eumeta variegata</name>
    <name type="common">Bagworm moth</name>
    <name type="synonym">Eumeta japonica</name>
    <dbReference type="NCBI Taxonomy" id="151549"/>
    <lineage>
        <taxon>Eukaryota</taxon>
        <taxon>Metazoa</taxon>
        <taxon>Ecdysozoa</taxon>
        <taxon>Arthropoda</taxon>
        <taxon>Hexapoda</taxon>
        <taxon>Insecta</taxon>
        <taxon>Pterygota</taxon>
        <taxon>Neoptera</taxon>
        <taxon>Endopterygota</taxon>
        <taxon>Lepidoptera</taxon>
        <taxon>Glossata</taxon>
        <taxon>Ditrysia</taxon>
        <taxon>Tineoidea</taxon>
        <taxon>Psychidae</taxon>
        <taxon>Oiketicinae</taxon>
        <taxon>Eumeta</taxon>
    </lineage>
</organism>
<gene>
    <name evidence="2" type="ORF">EVAR_5310_1</name>
</gene>
<dbReference type="AlphaFoldDB" id="A0A4C1TM72"/>
<feature type="region of interest" description="Disordered" evidence="1">
    <location>
        <begin position="85"/>
        <end position="112"/>
    </location>
</feature>
<protein>
    <submittedName>
        <fullName evidence="2">Uncharacterized protein</fullName>
    </submittedName>
</protein>
<evidence type="ECO:0000313" key="3">
    <source>
        <dbReference type="Proteomes" id="UP000299102"/>
    </source>
</evidence>
<comment type="caution">
    <text evidence="2">The sequence shown here is derived from an EMBL/GenBank/DDBJ whole genome shotgun (WGS) entry which is preliminary data.</text>
</comment>
<dbReference type="EMBL" id="BGZK01000073">
    <property type="protein sequence ID" value="GBP15612.1"/>
    <property type="molecule type" value="Genomic_DNA"/>
</dbReference>
<reference evidence="2 3" key="1">
    <citation type="journal article" date="2019" name="Commun. Biol.">
        <title>The bagworm genome reveals a unique fibroin gene that provides high tensile strength.</title>
        <authorList>
            <person name="Kono N."/>
            <person name="Nakamura H."/>
            <person name="Ohtoshi R."/>
            <person name="Tomita M."/>
            <person name="Numata K."/>
            <person name="Arakawa K."/>
        </authorList>
    </citation>
    <scope>NUCLEOTIDE SEQUENCE [LARGE SCALE GENOMIC DNA]</scope>
</reference>
<dbReference type="Proteomes" id="UP000299102">
    <property type="component" value="Unassembled WGS sequence"/>
</dbReference>
<sequence length="421" mass="47281">MKGSLRPEKIHVYITIFGDRENGRQLNMCDAGADKKRRVNDSNKFICSVCLNNRHADDAEEEIARLRTESCPVCRRHFDSCQSHVTRKPTKDKNTVDDLTSTHSPKGNRKVQATQTEVAQGLSLLNEVLNVFQNHKSEETKFGNGKSSRYKDAGMVTDGKDRLLTVCNLYQFSVTDDKSSLKNFVVLDSKCTEKPKVEPVICLIKQKSSSIPQMKIDEIKFSLKEKTKSKDAIDEVNRMFATVRKSDLNDALDSTNRPMLSNAPRVLPVAKSKKSHFHSKDTHKSDDKQKGKCRCGHRSNIFYLSGGDGSPRTHKCCGGKIDIPYSPKISHFQQKSKFVCHCENGNTRPFVCCPYYKTPTCCHECRDRETFRGTNGHANHLSIDGHLCPWTLASPEGEKCVASWKGIGYLVESGLIKSAVD</sequence>
<accession>A0A4C1TM72</accession>
<dbReference type="OrthoDB" id="7410488at2759"/>
<keyword evidence="3" id="KW-1185">Reference proteome</keyword>
<evidence type="ECO:0000256" key="1">
    <source>
        <dbReference type="SAM" id="MobiDB-lite"/>
    </source>
</evidence>